<dbReference type="Proteomes" id="UP000006919">
    <property type="component" value="Chromosome"/>
</dbReference>
<feature type="domain" description="SF3 helicase" evidence="5">
    <location>
        <begin position="261"/>
        <end position="426"/>
    </location>
</feature>
<evidence type="ECO:0000256" key="3">
    <source>
        <dbReference type="ARBA" id="ARBA00022840"/>
    </source>
</evidence>
<dbReference type="InterPro" id="IPR006500">
    <property type="entry name" value="Helicase_put_C_phage/plasmid"/>
</dbReference>
<keyword evidence="3" id="KW-0067">ATP-binding</keyword>
<dbReference type="eggNOG" id="COG3378">
    <property type="taxonomic scope" value="Bacteria"/>
</dbReference>
<dbReference type="AlphaFoldDB" id="E6UEY0"/>
<gene>
    <name evidence="6" type="ordered locus">Rumal_2499</name>
</gene>
<keyword evidence="2" id="KW-0378">Hydrolase</keyword>
<evidence type="ECO:0000259" key="5">
    <source>
        <dbReference type="PROSITE" id="PS51206"/>
    </source>
</evidence>
<dbReference type="STRING" id="697329.Rumal_2499"/>
<dbReference type="HOGENOM" id="CLU_035811_0_0_9"/>
<evidence type="ECO:0000256" key="4">
    <source>
        <dbReference type="SAM" id="MobiDB-lite"/>
    </source>
</evidence>
<accession>E6UEY0</accession>
<keyword evidence="1" id="KW-0547">Nucleotide-binding</keyword>
<protein>
    <submittedName>
        <fullName evidence="6">Phage/plasmid primase, P4 family</fullName>
    </submittedName>
</protein>
<dbReference type="InterPro" id="IPR027417">
    <property type="entry name" value="P-loop_NTPase"/>
</dbReference>
<feature type="region of interest" description="Disordered" evidence="4">
    <location>
        <begin position="16"/>
        <end position="40"/>
    </location>
</feature>
<organism evidence="6 7">
    <name type="scientific">Ruminococcus albus (strain ATCC 27210 / DSM 20455 / JCM 14654 / NCDO 2250 / 7)</name>
    <dbReference type="NCBI Taxonomy" id="697329"/>
    <lineage>
        <taxon>Bacteria</taxon>
        <taxon>Bacillati</taxon>
        <taxon>Bacillota</taxon>
        <taxon>Clostridia</taxon>
        <taxon>Eubacteriales</taxon>
        <taxon>Oscillospiraceae</taxon>
        <taxon>Ruminococcus</taxon>
    </lineage>
</organism>
<dbReference type="RefSeq" id="WP_013499112.1">
    <property type="nucleotide sequence ID" value="NC_014833.1"/>
</dbReference>
<dbReference type="SUPFAM" id="SSF52540">
    <property type="entry name" value="P-loop containing nucleoside triphosphate hydrolases"/>
    <property type="match status" value="1"/>
</dbReference>
<dbReference type="KEGG" id="ral:Rumal_2499"/>
<dbReference type="NCBIfam" id="TIGR01613">
    <property type="entry name" value="primase_Cterm"/>
    <property type="match status" value="1"/>
</dbReference>
<reference evidence="6 7" key="1">
    <citation type="journal article" date="2011" name="J. Bacteriol.">
        <title>Complete genome of the cellulolytic ruminal bacterium Ruminococcus albus 7.</title>
        <authorList>
            <person name="Suen G."/>
            <person name="Stevenson D.M."/>
            <person name="Bruce D.C."/>
            <person name="Chertkov O."/>
            <person name="Copeland A."/>
            <person name="Cheng J.F."/>
            <person name="Detter C."/>
            <person name="Detter J.C."/>
            <person name="Goodwin L.A."/>
            <person name="Han C.S."/>
            <person name="Hauser L.J."/>
            <person name="Ivanova N.N."/>
            <person name="Kyrpides N.C."/>
            <person name="Land M.L."/>
            <person name="Lapidus A."/>
            <person name="Lucas S."/>
            <person name="Ovchinnikova G."/>
            <person name="Pitluck S."/>
            <person name="Tapia R."/>
            <person name="Woyke T."/>
            <person name="Boyum J."/>
            <person name="Mead D."/>
            <person name="Weimer P.J."/>
        </authorList>
    </citation>
    <scope>NUCLEOTIDE SEQUENCE [LARGE SCALE GENOMIC DNA]</scope>
    <source>
        <strain evidence="7">ATCC 27210 / DSM 20455 / JCM 14654 / NCDO 2250 / 7</strain>
    </source>
</reference>
<dbReference type="PANTHER" id="PTHR35372">
    <property type="entry name" value="ATP BINDING PROTEIN-RELATED"/>
    <property type="match status" value="1"/>
</dbReference>
<dbReference type="InterPro" id="IPR014015">
    <property type="entry name" value="Helicase_SF3_DNA-vir"/>
</dbReference>
<dbReference type="EMBL" id="CP002403">
    <property type="protein sequence ID" value="ADU22979.1"/>
    <property type="molecule type" value="Genomic_DNA"/>
</dbReference>
<name>E6UEY0_RUMA7</name>
<dbReference type="GO" id="GO:0016787">
    <property type="term" value="F:hydrolase activity"/>
    <property type="evidence" value="ECO:0007669"/>
    <property type="project" value="UniProtKB-KW"/>
</dbReference>
<dbReference type="OrthoDB" id="9763644at2"/>
<proteinExistence type="predicted"/>
<dbReference type="InterPro" id="IPR051620">
    <property type="entry name" value="ORF904-like_C"/>
</dbReference>
<dbReference type="GO" id="GO:0005524">
    <property type="term" value="F:ATP binding"/>
    <property type="evidence" value="ECO:0007669"/>
    <property type="project" value="UniProtKB-KW"/>
</dbReference>
<evidence type="ECO:0000256" key="2">
    <source>
        <dbReference type="ARBA" id="ARBA00022801"/>
    </source>
</evidence>
<evidence type="ECO:0000313" key="7">
    <source>
        <dbReference type="Proteomes" id="UP000006919"/>
    </source>
</evidence>
<dbReference type="PANTHER" id="PTHR35372:SF2">
    <property type="entry name" value="SF3 HELICASE DOMAIN-CONTAINING PROTEIN"/>
    <property type="match status" value="1"/>
</dbReference>
<dbReference type="PROSITE" id="PS51206">
    <property type="entry name" value="SF3_HELICASE_1"/>
    <property type="match status" value="1"/>
</dbReference>
<evidence type="ECO:0000256" key="1">
    <source>
        <dbReference type="ARBA" id="ARBA00022741"/>
    </source>
</evidence>
<dbReference type="Pfam" id="PF19263">
    <property type="entry name" value="DUF5906"/>
    <property type="match status" value="1"/>
</dbReference>
<dbReference type="Gene3D" id="3.40.50.300">
    <property type="entry name" value="P-loop containing nucleotide triphosphate hydrolases"/>
    <property type="match status" value="1"/>
</dbReference>
<evidence type="ECO:0000313" key="6">
    <source>
        <dbReference type="EMBL" id="ADU22979.1"/>
    </source>
</evidence>
<sequence>MQEMMNDAAELITVANNGDDLPVVPDEEVQSEEQEKSELDKLKEELSAVTYDDILNSTAPYEKILTLPNEFAISQYITAFRQVAKKFKLTADFDSLVAPYKDKALRQLKEAEHQEKKEDKSKYPKWWDGTQVNEDVFCTELLTQHTLYCINGLFYDIDGEFLISELSKVIYERIKPYVVKNVADRTKRLVEAMKIKCYRPAPEPNEHTIHLKNGTLHLAQGHFVFSQGKQFTMNRLGIEYRSDAPKPERWLKFVQELLNEQDVMTLQEYMGYLLIPSTRAQKMLMISGNGGEGKSRVGKVLFEIMGYKNSVSGSVSGLDNGAAARFNKVKLLGKLCMIDDDMDMSALEKTEFLKQLITAEIPMEIEPKGSPSFQALLYTRVIAFGNNPISALYDRSEGFFRRQMILVAKPVPKDRTADKHLTEKLLAEKEGIFRWCLEGLERLIANDFEFTISDQAKENLKRSERECNNIIPFMESEHDFKFDASGQIHSQELYWAYQSWCRLNSLDELSRRTFSGYLKSHADDYGITYSENAVNEQGRRARGFLGMRYTYRPPTIMY</sequence>
<dbReference type="InterPro" id="IPR045455">
    <property type="entry name" value="NrS-1_pol-like_helicase"/>
</dbReference>